<dbReference type="RefSeq" id="WP_377479363.1">
    <property type="nucleotide sequence ID" value="NZ_JBHLTN010000005.1"/>
</dbReference>
<reference evidence="2 3" key="1">
    <citation type="submission" date="2024-09" db="EMBL/GenBank/DDBJ databases">
        <authorList>
            <person name="Sun Q."/>
            <person name="Mori K."/>
        </authorList>
    </citation>
    <scope>NUCLEOTIDE SEQUENCE [LARGE SCALE GENOMIC DNA]</scope>
    <source>
        <strain evidence="2 3">NCAIM B.02336</strain>
    </source>
</reference>
<feature type="signal peptide" evidence="1">
    <location>
        <begin position="1"/>
        <end position="24"/>
    </location>
</feature>
<comment type="caution">
    <text evidence="2">The sequence shown here is derived from an EMBL/GenBank/DDBJ whole genome shotgun (WGS) entry which is preliminary data.</text>
</comment>
<keyword evidence="3" id="KW-1185">Reference proteome</keyword>
<gene>
    <name evidence="2" type="ORF">ACFFGG_02365</name>
</gene>
<organism evidence="2 3">
    <name type="scientific">Ottowia pentelensis</name>
    <dbReference type="NCBI Taxonomy" id="511108"/>
    <lineage>
        <taxon>Bacteria</taxon>
        <taxon>Pseudomonadati</taxon>
        <taxon>Pseudomonadota</taxon>
        <taxon>Betaproteobacteria</taxon>
        <taxon>Burkholderiales</taxon>
        <taxon>Comamonadaceae</taxon>
        <taxon>Ottowia</taxon>
    </lineage>
</organism>
<keyword evidence="1" id="KW-0732">Signal</keyword>
<feature type="chain" id="PRO_5045179792" evidence="1">
    <location>
        <begin position="25"/>
        <end position="180"/>
    </location>
</feature>
<accession>A0ABV6PNI3</accession>
<sequence>MTMLRAALAAPLVMLLLACSPALNWREVALQRSSAHALLPCKPERATRSVPLGGVATELAVVGCDAAGATFAVMTASAPAGASPDAVLAGWQQATLANMQADAAQVQRSDFRPTGGLPLAHAQRIVAQGRRADGRAVAAQAVWSAHPAPEGGGIELLHAVVYAERADPVAADAFFAGLGW</sequence>
<protein>
    <submittedName>
        <fullName evidence="2">Uncharacterized protein</fullName>
    </submittedName>
</protein>
<dbReference type="Proteomes" id="UP001589834">
    <property type="component" value="Unassembled WGS sequence"/>
</dbReference>
<dbReference type="EMBL" id="JBHLTN010000005">
    <property type="protein sequence ID" value="MFC0591391.1"/>
    <property type="molecule type" value="Genomic_DNA"/>
</dbReference>
<name>A0ABV6PNI3_9BURK</name>
<proteinExistence type="predicted"/>
<evidence type="ECO:0000313" key="3">
    <source>
        <dbReference type="Proteomes" id="UP001589834"/>
    </source>
</evidence>
<evidence type="ECO:0000313" key="2">
    <source>
        <dbReference type="EMBL" id="MFC0591391.1"/>
    </source>
</evidence>
<dbReference type="PROSITE" id="PS51257">
    <property type="entry name" value="PROKAR_LIPOPROTEIN"/>
    <property type="match status" value="1"/>
</dbReference>
<evidence type="ECO:0000256" key="1">
    <source>
        <dbReference type="SAM" id="SignalP"/>
    </source>
</evidence>